<sequence>MTCERRNSVCATPASSQKSLSDPSSTFIKAVLMYISCKISCWISLKGKEGSGTKKLYLLCSSRCSRWAWTVPSLSRVLFSHWLHVTSETQVESFRKLLDPLSVFQWYLVLYRSRRLALCEDFTWVLSLFVEDMAKFLIDFEKKSLSISFMHSFFDQIAKAQS</sequence>
<accession>A0A2J6PXA1</accession>
<name>A0A2J6PXA1_9HELO</name>
<keyword evidence="2" id="KW-1185">Reference proteome</keyword>
<evidence type="ECO:0000313" key="2">
    <source>
        <dbReference type="Proteomes" id="UP000235672"/>
    </source>
</evidence>
<dbReference type="EMBL" id="KZ613493">
    <property type="protein sequence ID" value="PMD18655.1"/>
    <property type="molecule type" value="Genomic_DNA"/>
</dbReference>
<dbReference type="Proteomes" id="UP000235672">
    <property type="component" value="Unassembled WGS sequence"/>
</dbReference>
<evidence type="ECO:0000313" key="1">
    <source>
        <dbReference type="EMBL" id="PMD18655.1"/>
    </source>
</evidence>
<gene>
    <name evidence="1" type="ORF">NA56DRAFT_242093</name>
</gene>
<proteinExistence type="predicted"/>
<reference evidence="1 2" key="1">
    <citation type="submission" date="2016-05" db="EMBL/GenBank/DDBJ databases">
        <title>A degradative enzymes factory behind the ericoid mycorrhizal symbiosis.</title>
        <authorList>
            <consortium name="DOE Joint Genome Institute"/>
            <person name="Martino E."/>
            <person name="Morin E."/>
            <person name="Grelet G."/>
            <person name="Kuo A."/>
            <person name="Kohler A."/>
            <person name="Daghino S."/>
            <person name="Barry K."/>
            <person name="Choi C."/>
            <person name="Cichocki N."/>
            <person name="Clum A."/>
            <person name="Copeland A."/>
            <person name="Hainaut M."/>
            <person name="Haridas S."/>
            <person name="Labutti K."/>
            <person name="Lindquist E."/>
            <person name="Lipzen A."/>
            <person name="Khouja H.-R."/>
            <person name="Murat C."/>
            <person name="Ohm R."/>
            <person name="Olson A."/>
            <person name="Spatafora J."/>
            <person name="Veneault-Fourrey C."/>
            <person name="Henrissat B."/>
            <person name="Grigoriev I."/>
            <person name="Martin F."/>
            <person name="Perotto S."/>
        </authorList>
    </citation>
    <scope>NUCLEOTIDE SEQUENCE [LARGE SCALE GENOMIC DNA]</scope>
    <source>
        <strain evidence="1 2">UAMH 7357</strain>
    </source>
</reference>
<dbReference type="AlphaFoldDB" id="A0A2J6PXA1"/>
<organism evidence="1 2">
    <name type="scientific">Hyaloscypha hepaticicola</name>
    <dbReference type="NCBI Taxonomy" id="2082293"/>
    <lineage>
        <taxon>Eukaryota</taxon>
        <taxon>Fungi</taxon>
        <taxon>Dikarya</taxon>
        <taxon>Ascomycota</taxon>
        <taxon>Pezizomycotina</taxon>
        <taxon>Leotiomycetes</taxon>
        <taxon>Helotiales</taxon>
        <taxon>Hyaloscyphaceae</taxon>
        <taxon>Hyaloscypha</taxon>
    </lineage>
</organism>
<protein>
    <submittedName>
        <fullName evidence="1">Uncharacterized protein</fullName>
    </submittedName>
</protein>